<organism evidence="3 4">
    <name type="scientific">Methylophilus flavus</name>
    <dbReference type="NCBI Taxonomy" id="640084"/>
    <lineage>
        <taxon>Bacteria</taxon>
        <taxon>Pseudomonadati</taxon>
        <taxon>Pseudomonadota</taxon>
        <taxon>Betaproteobacteria</taxon>
        <taxon>Nitrosomonadales</taxon>
        <taxon>Methylophilaceae</taxon>
        <taxon>Methylophilus</taxon>
    </lineage>
</organism>
<reference evidence="4" key="1">
    <citation type="journal article" date="2019" name="Int. J. Syst. Evol. Microbiol.">
        <title>The Global Catalogue of Microorganisms (GCM) 10K type strain sequencing project: providing services to taxonomists for standard genome sequencing and annotation.</title>
        <authorList>
            <consortium name="The Broad Institute Genomics Platform"/>
            <consortium name="The Broad Institute Genome Sequencing Center for Infectious Disease"/>
            <person name="Wu L."/>
            <person name="Ma J."/>
        </authorList>
    </citation>
    <scope>NUCLEOTIDE SEQUENCE [LARGE SCALE GENOMIC DNA]</scope>
    <source>
        <strain evidence="4">CCUG 58411</strain>
    </source>
</reference>
<dbReference type="EMBL" id="JBHTLN010000007">
    <property type="protein sequence ID" value="MFD1123565.1"/>
    <property type="molecule type" value="Genomic_DNA"/>
</dbReference>
<accession>A0ABW3PG35</accession>
<evidence type="ECO:0000259" key="1">
    <source>
        <dbReference type="Pfam" id="PF01471"/>
    </source>
</evidence>
<name>A0ABW3PG35_9PROT</name>
<dbReference type="RefSeq" id="WP_379035376.1">
    <property type="nucleotide sequence ID" value="NZ_JBHTLN010000007.1"/>
</dbReference>
<evidence type="ECO:0000313" key="3">
    <source>
        <dbReference type="EMBL" id="MFD1123565.1"/>
    </source>
</evidence>
<dbReference type="SUPFAM" id="SSF47090">
    <property type="entry name" value="PGBD-like"/>
    <property type="match status" value="1"/>
</dbReference>
<gene>
    <name evidence="3" type="ORF">ACFQ2T_13705</name>
</gene>
<dbReference type="Proteomes" id="UP001597206">
    <property type="component" value="Unassembled WGS sequence"/>
</dbReference>
<dbReference type="InterPro" id="IPR036365">
    <property type="entry name" value="PGBD-like_sf"/>
</dbReference>
<dbReference type="InterPro" id="IPR002477">
    <property type="entry name" value="Peptidoglycan-bd-like"/>
</dbReference>
<dbReference type="Gene3D" id="1.10.101.10">
    <property type="entry name" value="PGBD-like superfamily/PGBD"/>
    <property type="match status" value="1"/>
</dbReference>
<comment type="caution">
    <text evidence="3">The sequence shown here is derived from an EMBL/GenBank/DDBJ whole genome shotgun (WGS) entry which is preliminary data.</text>
</comment>
<dbReference type="Pfam" id="PF01471">
    <property type="entry name" value="PG_binding_1"/>
    <property type="match status" value="1"/>
</dbReference>
<dbReference type="InterPro" id="IPR024408">
    <property type="entry name" value="Muramidase"/>
</dbReference>
<feature type="domain" description="Peptidoglycan binding-like" evidence="1">
    <location>
        <begin position="210"/>
        <end position="262"/>
    </location>
</feature>
<evidence type="ECO:0000313" key="4">
    <source>
        <dbReference type="Proteomes" id="UP001597206"/>
    </source>
</evidence>
<protein>
    <submittedName>
        <fullName evidence="3">N-acetylmuramidase domain-containing protein</fullName>
    </submittedName>
</protein>
<feature type="domain" description="N-acetylmuramidase" evidence="2">
    <location>
        <begin position="29"/>
        <end position="201"/>
    </location>
</feature>
<evidence type="ECO:0000259" key="2">
    <source>
        <dbReference type="Pfam" id="PF11860"/>
    </source>
</evidence>
<dbReference type="InterPro" id="IPR036366">
    <property type="entry name" value="PGBDSf"/>
</dbReference>
<dbReference type="Pfam" id="PF11860">
    <property type="entry name" value="Muramidase"/>
    <property type="match status" value="1"/>
</dbReference>
<proteinExistence type="predicted"/>
<keyword evidence="4" id="KW-1185">Reference proteome</keyword>
<sequence length="269" mass="29613">MQFKANAKPISQQGLSRALEKLQMSPAQTAALWSVFEVETSGTTQGFGFRPDKRPQILFERHIFRKYTDQQFSKAYPDLSGPQGNYGALSLQYEKLDRALTLCHQHQLGAEPALKACSWGIGQVMGFNHALAGYASATKMVQAMILSEDDQLWAMVNFLDSTGLAKHLRSQNWTAFAKGYNGPSYAANHYDVKLAENYARFSSGSMPNLEIRTVQAALLVLGYPPGKIDGVPGPRTHAMLKNFQISQGLPATGELDSVTYQQITATAFL</sequence>